<dbReference type="CDD" id="cd03801">
    <property type="entry name" value="GT4_PimA-like"/>
    <property type="match status" value="1"/>
</dbReference>
<evidence type="ECO:0000259" key="3">
    <source>
        <dbReference type="Pfam" id="PF00534"/>
    </source>
</evidence>
<dbReference type="InterPro" id="IPR028098">
    <property type="entry name" value="Glyco_trans_4-like_N"/>
</dbReference>
<dbReference type="PANTHER" id="PTHR45947">
    <property type="entry name" value="SULFOQUINOVOSYL TRANSFERASE SQD2"/>
    <property type="match status" value="1"/>
</dbReference>
<sequence length="381" mass="42486">MVPSRGTEDRKPIIAIVTDAIHPYSLGGREIRYHELSRYLVASADVNIYTMKWWNGPATRTEADVTFHAITGLLPFYRHGRRSVRQALRFALASLRLLWRPFDVLNVDHIPQFQLFTLRLVTWIRRKPLIATWHEVWGPEYWREYMGGIGGRIAWGIELMSMRMPDHVIAASHQTGQRLTELVPGLPVSISPNGIDLDGVNAAIPDPATTDLVIVTRLMAHKRIDMLLEAMALLRAEGRPVTCRIIGTGPEQESLHRIAHELGVADLVDFRHDVREQKEVYSLLKAGRVFPFPSNREGFGIAVLEALACGLHVITTTAPDNLAQHLVARAEHGTLCDHNARAFADAIDAALDRGKGGSAEPWLVEYSWPAIAGGILEVLLP</sequence>
<dbReference type="RefSeq" id="WP_344834328.1">
    <property type="nucleotide sequence ID" value="NZ_BAAAUV010000017.1"/>
</dbReference>
<comment type="caution">
    <text evidence="5">The sequence shown here is derived from an EMBL/GenBank/DDBJ whole genome shotgun (WGS) entry which is preliminary data.</text>
</comment>
<protein>
    <submittedName>
        <fullName evidence="5">Glycosyltransferase family 4 protein</fullName>
    </submittedName>
</protein>
<evidence type="ECO:0000256" key="2">
    <source>
        <dbReference type="ARBA" id="ARBA00022679"/>
    </source>
</evidence>
<dbReference type="Pfam" id="PF13439">
    <property type="entry name" value="Glyco_transf_4"/>
    <property type="match status" value="1"/>
</dbReference>
<dbReference type="Gene3D" id="3.40.50.2000">
    <property type="entry name" value="Glycogen Phosphorylase B"/>
    <property type="match status" value="2"/>
</dbReference>
<gene>
    <name evidence="5" type="ORF">GCM10010468_57140</name>
</gene>
<name>A0ABP6QK56_9ACTN</name>
<reference evidence="6" key="1">
    <citation type="journal article" date="2019" name="Int. J. Syst. Evol. Microbiol.">
        <title>The Global Catalogue of Microorganisms (GCM) 10K type strain sequencing project: providing services to taxonomists for standard genome sequencing and annotation.</title>
        <authorList>
            <consortium name="The Broad Institute Genomics Platform"/>
            <consortium name="The Broad Institute Genome Sequencing Center for Infectious Disease"/>
            <person name="Wu L."/>
            <person name="Ma J."/>
        </authorList>
    </citation>
    <scope>NUCLEOTIDE SEQUENCE [LARGE SCALE GENOMIC DNA]</scope>
    <source>
        <strain evidence="6">JCM 9377</strain>
    </source>
</reference>
<evidence type="ECO:0000313" key="6">
    <source>
        <dbReference type="Proteomes" id="UP001501237"/>
    </source>
</evidence>
<dbReference type="EMBL" id="BAAAUV010000017">
    <property type="protein sequence ID" value="GAA3227998.1"/>
    <property type="molecule type" value="Genomic_DNA"/>
</dbReference>
<feature type="domain" description="Glycosyltransferase subfamily 4-like N-terminal" evidence="4">
    <location>
        <begin position="27"/>
        <end position="198"/>
    </location>
</feature>
<keyword evidence="2" id="KW-0808">Transferase</keyword>
<dbReference type="SUPFAM" id="SSF53756">
    <property type="entry name" value="UDP-Glycosyltransferase/glycogen phosphorylase"/>
    <property type="match status" value="1"/>
</dbReference>
<keyword evidence="1" id="KW-0328">Glycosyltransferase</keyword>
<dbReference type="InterPro" id="IPR050194">
    <property type="entry name" value="Glycosyltransferase_grp1"/>
</dbReference>
<dbReference type="Pfam" id="PF00534">
    <property type="entry name" value="Glycos_transf_1"/>
    <property type="match status" value="1"/>
</dbReference>
<accession>A0ABP6QK56</accession>
<dbReference type="Proteomes" id="UP001501237">
    <property type="component" value="Unassembled WGS sequence"/>
</dbReference>
<keyword evidence="6" id="KW-1185">Reference proteome</keyword>
<feature type="domain" description="Glycosyl transferase family 1" evidence="3">
    <location>
        <begin position="212"/>
        <end position="353"/>
    </location>
</feature>
<proteinExistence type="predicted"/>
<dbReference type="PANTHER" id="PTHR45947:SF3">
    <property type="entry name" value="SULFOQUINOVOSYL TRANSFERASE SQD2"/>
    <property type="match status" value="1"/>
</dbReference>
<evidence type="ECO:0000313" key="5">
    <source>
        <dbReference type="EMBL" id="GAA3227998.1"/>
    </source>
</evidence>
<evidence type="ECO:0000256" key="1">
    <source>
        <dbReference type="ARBA" id="ARBA00022676"/>
    </source>
</evidence>
<evidence type="ECO:0000259" key="4">
    <source>
        <dbReference type="Pfam" id="PF13439"/>
    </source>
</evidence>
<organism evidence="5 6">
    <name type="scientific">Actinocorallia longicatena</name>
    <dbReference type="NCBI Taxonomy" id="111803"/>
    <lineage>
        <taxon>Bacteria</taxon>
        <taxon>Bacillati</taxon>
        <taxon>Actinomycetota</taxon>
        <taxon>Actinomycetes</taxon>
        <taxon>Streptosporangiales</taxon>
        <taxon>Thermomonosporaceae</taxon>
        <taxon>Actinocorallia</taxon>
    </lineage>
</organism>
<dbReference type="InterPro" id="IPR001296">
    <property type="entry name" value="Glyco_trans_1"/>
</dbReference>